<proteinExistence type="predicted"/>
<dbReference type="SUPFAM" id="SSF56059">
    <property type="entry name" value="Glutathione synthetase ATP-binding domain-like"/>
    <property type="match status" value="1"/>
</dbReference>
<dbReference type="PROSITE" id="PS00867">
    <property type="entry name" value="CPSASE_2"/>
    <property type="match status" value="1"/>
</dbReference>
<dbReference type="PANTHER" id="PTHR43585">
    <property type="entry name" value="FUMIPYRROLE BIOSYNTHESIS PROTEIN C"/>
    <property type="match status" value="1"/>
</dbReference>
<protein>
    <recommendedName>
        <fullName evidence="5">ATP-grasp domain-containing protein</fullName>
    </recommendedName>
</protein>
<dbReference type="Proteomes" id="UP000056732">
    <property type="component" value="Unassembled WGS sequence"/>
</dbReference>
<sequence length="426" mass="46832">MSHVAILETTRTGIQIFDIARMHGIRTTFITSGKFDGLYPTEERDRLHKLASEVIHVADSHDVEQVASALRASHARHAIDAVFSCLALCAFPAAEAAYAVGLRGTNPVGVQNARTKSRCRELLQSHGIPSVGHAVVRTVEQAFDALTSIGYPAIIKPVTGVAKFLTTLVRQPDDVKRHFAEATANYAGLDDYLRNDVALEFIVEELAIGPLYSLEVGMSERDEWMPLAIVRRKTARSNPVLEVGSTMPSGLDDIQYQAVSDYGRRVMRALELDIGMFHMEFIYTEQGPRLIEVNPRIAGGTIPDLIHTATGVNLFDVLLKIYLGEGVGLGRLPTHVACSQTYLCAERDCVVKENLSTDWFEPFRDRIVAGRADIWPGRKLTAHSNNFGAYGMVSVTAPSYELAIEKASSVHRDIMNTLDLALLEAS</sequence>
<feature type="domain" description="ATP-grasp" evidence="5">
    <location>
        <begin position="120"/>
        <end position="323"/>
    </location>
</feature>
<name>A0AAW3NJG9_9BURK</name>
<comment type="caution">
    <text evidence="6">The sequence shown here is derived from an EMBL/GenBank/DDBJ whole genome shotgun (WGS) entry which is preliminary data.</text>
</comment>
<dbReference type="PROSITE" id="PS50975">
    <property type="entry name" value="ATP_GRASP"/>
    <property type="match status" value="1"/>
</dbReference>
<evidence type="ECO:0000313" key="6">
    <source>
        <dbReference type="EMBL" id="KVT60150.1"/>
    </source>
</evidence>
<accession>A0AAW3NJG9</accession>
<dbReference type="RefSeq" id="WP_059925908.1">
    <property type="nucleotide sequence ID" value="NZ_LPDO01000022.1"/>
</dbReference>
<dbReference type="Gene3D" id="3.30.1490.20">
    <property type="entry name" value="ATP-grasp fold, A domain"/>
    <property type="match status" value="1"/>
</dbReference>
<dbReference type="GO" id="GO:0005524">
    <property type="term" value="F:ATP binding"/>
    <property type="evidence" value="ECO:0007669"/>
    <property type="project" value="UniProtKB-UniRule"/>
</dbReference>
<dbReference type="InterPro" id="IPR013815">
    <property type="entry name" value="ATP_grasp_subdomain_1"/>
</dbReference>
<dbReference type="Gene3D" id="3.30.470.20">
    <property type="entry name" value="ATP-grasp fold, B domain"/>
    <property type="match status" value="1"/>
</dbReference>
<reference evidence="6 7" key="1">
    <citation type="submission" date="2015-11" db="EMBL/GenBank/DDBJ databases">
        <title>Expanding the genomic diversity of Burkholderia species for the development of highly accurate diagnostics.</title>
        <authorList>
            <person name="Sahl J."/>
            <person name="Keim P."/>
            <person name="Wagner D."/>
        </authorList>
    </citation>
    <scope>NUCLEOTIDE SEQUENCE [LARGE SCALE GENOMIC DNA]</scope>
    <source>
        <strain evidence="6 7">MSMB1137WGS</strain>
    </source>
</reference>
<dbReference type="InterPro" id="IPR005479">
    <property type="entry name" value="CPAse_ATP-bd"/>
</dbReference>
<keyword evidence="2 4" id="KW-0547">Nucleotide-binding</keyword>
<dbReference type="PANTHER" id="PTHR43585:SF2">
    <property type="entry name" value="ATP-GRASP ENZYME FSQD"/>
    <property type="match status" value="1"/>
</dbReference>
<organism evidence="6 7">
    <name type="scientific">Burkholderia ubonensis</name>
    <dbReference type="NCBI Taxonomy" id="101571"/>
    <lineage>
        <taxon>Bacteria</taxon>
        <taxon>Pseudomonadati</taxon>
        <taxon>Pseudomonadota</taxon>
        <taxon>Betaproteobacteria</taxon>
        <taxon>Burkholderiales</taxon>
        <taxon>Burkholderiaceae</taxon>
        <taxon>Burkholderia</taxon>
        <taxon>Burkholderia cepacia complex</taxon>
    </lineage>
</organism>
<evidence type="ECO:0000256" key="2">
    <source>
        <dbReference type="ARBA" id="ARBA00022741"/>
    </source>
</evidence>
<dbReference type="EMBL" id="LPDO01000022">
    <property type="protein sequence ID" value="KVT60150.1"/>
    <property type="molecule type" value="Genomic_DNA"/>
</dbReference>
<evidence type="ECO:0000256" key="4">
    <source>
        <dbReference type="PROSITE-ProRule" id="PRU00409"/>
    </source>
</evidence>
<evidence type="ECO:0000256" key="1">
    <source>
        <dbReference type="ARBA" id="ARBA00022598"/>
    </source>
</evidence>
<dbReference type="GO" id="GO:0046872">
    <property type="term" value="F:metal ion binding"/>
    <property type="evidence" value="ECO:0007669"/>
    <property type="project" value="InterPro"/>
</dbReference>
<keyword evidence="1" id="KW-0436">Ligase</keyword>
<evidence type="ECO:0000256" key="3">
    <source>
        <dbReference type="ARBA" id="ARBA00022840"/>
    </source>
</evidence>
<dbReference type="InterPro" id="IPR011761">
    <property type="entry name" value="ATP-grasp"/>
</dbReference>
<dbReference type="GO" id="GO:0016874">
    <property type="term" value="F:ligase activity"/>
    <property type="evidence" value="ECO:0007669"/>
    <property type="project" value="UniProtKB-KW"/>
</dbReference>
<dbReference type="InterPro" id="IPR052032">
    <property type="entry name" value="ATP-dep_AA_Ligase"/>
</dbReference>
<gene>
    <name evidence="6" type="ORF">WK53_24625</name>
</gene>
<dbReference type="Pfam" id="PF13535">
    <property type="entry name" value="ATP-grasp_4"/>
    <property type="match status" value="1"/>
</dbReference>
<dbReference type="AlphaFoldDB" id="A0AAW3NJG9"/>
<evidence type="ECO:0000259" key="5">
    <source>
        <dbReference type="PROSITE" id="PS50975"/>
    </source>
</evidence>
<dbReference type="Gene3D" id="3.40.50.20">
    <property type="match status" value="1"/>
</dbReference>
<keyword evidence="3 4" id="KW-0067">ATP-binding</keyword>
<evidence type="ECO:0000313" key="7">
    <source>
        <dbReference type="Proteomes" id="UP000056732"/>
    </source>
</evidence>